<proteinExistence type="predicted"/>
<protein>
    <submittedName>
        <fullName evidence="1">Uncharacterized protein</fullName>
    </submittedName>
</protein>
<dbReference type="EMBL" id="JBJQND010000002">
    <property type="protein sequence ID" value="KAL3884800.1"/>
    <property type="molecule type" value="Genomic_DNA"/>
</dbReference>
<reference evidence="1 2" key="1">
    <citation type="submission" date="2024-11" db="EMBL/GenBank/DDBJ databases">
        <title>Chromosome-level genome assembly of the freshwater bivalve Anodonta woodiana.</title>
        <authorList>
            <person name="Chen X."/>
        </authorList>
    </citation>
    <scope>NUCLEOTIDE SEQUENCE [LARGE SCALE GENOMIC DNA]</scope>
    <source>
        <strain evidence="1">MN2024</strain>
        <tissue evidence="1">Gills</tissue>
    </source>
</reference>
<name>A0ABD3XIP2_SINWO</name>
<sequence length="73" mass="8447">MILPFTCINTNTSSIKIGKNHAFDCVDYIIYDVARKTCAYTNISQDYMNRIDSCVLNDTTFNLILRELTWSDK</sequence>
<feature type="non-terminal residue" evidence="1">
    <location>
        <position position="73"/>
    </location>
</feature>
<accession>A0ABD3XIP2</accession>
<dbReference type="AlphaFoldDB" id="A0ABD3XIP2"/>
<evidence type="ECO:0000313" key="2">
    <source>
        <dbReference type="Proteomes" id="UP001634394"/>
    </source>
</evidence>
<organism evidence="1 2">
    <name type="scientific">Sinanodonta woodiana</name>
    <name type="common">Chinese pond mussel</name>
    <name type="synonym">Anodonta woodiana</name>
    <dbReference type="NCBI Taxonomy" id="1069815"/>
    <lineage>
        <taxon>Eukaryota</taxon>
        <taxon>Metazoa</taxon>
        <taxon>Spiralia</taxon>
        <taxon>Lophotrochozoa</taxon>
        <taxon>Mollusca</taxon>
        <taxon>Bivalvia</taxon>
        <taxon>Autobranchia</taxon>
        <taxon>Heteroconchia</taxon>
        <taxon>Palaeoheterodonta</taxon>
        <taxon>Unionida</taxon>
        <taxon>Unionoidea</taxon>
        <taxon>Unionidae</taxon>
        <taxon>Unioninae</taxon>
        <taxon>Sinanodonta</taxon>
    </lineage>
</organism>
<gene>
    <name evidence="1" type="ORF">ACJMK2_024901</name>
</gene>
<comment type="caution">
    <text evidence="1">The sequence shown here is derived from an EMBL/GenBank/DDBJ whole genome shotgun (WGS) entry which is preliminary data.</text>
</comment>
<evidence type="ECO:0000313" key="1">
    <source>
        <dbReference type="EMBL" id="KAL3884800.1"/>
    </source>
</evidence>
<dbReference type="Proteomes" id="UP001634394">
    <property type="component" value="Unassembled WGS sequence"/>
</dbReference>
<keyword evidence="2" id="KW-1185">Reference proteome</keyword>